<dbReference type="SUPFAM" id="SSF57414">
    <property type="entry name" value="Hairpin loop containing domain-like"/>
    <property type="match status" value="1"/>
</dbReference>
<dbReference type="InterPro" id="IPR011049">
    <property type="entry name" value="Serralysin-like_metalloprot_C"/>
</dbReference>
<dbReference type="SUPFAM" id="SSF101967">
    <property type="entry name" value="Adhesin YadA, collagen-binding domain"/>
    <property type="match status" value="1"/>
</dbReference>
<feature type="domain" description="Apple" evidence="3">
    <location>
        <begin position="1367"/>
        <end position="1442"/>
    </location>
</feature>
<protein>
    <submittedName>
        <fullName evidence="5">Uncharacterized protein LOC111349810</fullName>
    </submittedName>
</protein>
<feature type="compositionally biased region" description="Low complexity" evidence="1">
    <location>
        <begin position="1496"/>
        <end position="1509"/>
    </location>
</feature>
<feature type="domain" description="Apple" evidence="3">
    <location>
        <begin position="1260"/>
        <end position="1347"/>
    </location>
</feature>
<feature type="compositionally biased region" description="Pro residues" evidence="1">
    <location>
        <begin position="343"/>
        <end position="352"/>
    </location>
</feature>
<feature type="domain" description="Apple" evidence="3">
    <location>
        <begin position="1163"/>
        <end position="1243"/>
    </location>
</feature>
<feature type="region of interest" description="Disordered" evidence="1">
    <location>
        <begin position="1470"/>
        <end position="1716"/>
    </location>
</feature>
<name>A0A9J7DV15_SPOLT</name>
<feature type="compositionally biased region" description="Basic and acidic residues" evidence="1">
    <location>
        <begin position="208"/>
        <end position="227"/>
    </location>
</feature>
<dbReference type="Pfam" id="PF14295">
    <property type="entry name" value="PAN_4"/>
    <property type="match status" value="3"/>
</dbReference>
<feature type="compositionally biased region" description="Pro residues" evidence="1">
    <location>
        <begin position="1520"/>
        <end position="1530"/>
    </location>
</feature>
<dbReference type="PANTHER" id="PTHR47327">
    <property type="entry name" value="FI18240P1-RELATED"/>
    <property type="match status" value="1"/>
</dbReference>
<dbReference type="SMART" id="SM00473">
    <property type="entry name" value="PAN_AP"/>
    <property type="match status" value="5"/>
</dbReference>
<feature type="region of interest" description="Disordered" evidence="1">
    <location>
        <begin position="1974"/>
        <end position="1998"/>
    </location>
</feature>
<dbReference type="InterPro" id="IPR052774">
    <property type="entry name" value="Celegans_DevNeuronal_Protein"/>
</dbReference>
<proteinExistence type="predicted"/>
<keyword evidence="4" id="KW-1185">Reference proteome</keyword>
<dbReference type="GO" id="GO:0009653">
    <property type="term" value="P:anatomical structure morphogenesis"/>
    <property type="evidence" value="ECO:0007669"/>
    <property type="project" value="TreeGrafter"/>
</dbReference>
<dbReference type="InterPro" id="IPR003609">
    <property type="entry name" value="Pan_app"/>
</dbReference>
<dbReference type="Proteomes" id="UP000301870">
    <property type="component" value="Chromosome 10"/>
</dbReference>
<gene>
    <name evidence="5" type="primary">LOC111349810</name>
</gene>
<dbReference type="PROSITE" id="PS50948">
    <property type="entry name" value="PAN"/>
    <property type="match status" value="5"/>
</dbReference>
<dbReference type="OrthoDB" id="5418055at2759"/>
<feature type="domain" description="Apple" evidence="3">
    <location>
        <begin position="899"/>
        <end position="984"/>
    </location>
</feature>
<dbReference type="PANTHER" id="PTHR47327:SF13">
    <property type="entry name" value="APPLE DOMAIN-CONTAINING PROTEIN"/>
    <property type="match status" value="1"/>
</dbReference>
<feature type="compositionally biased region" description="Low complexity" evidence="1">
    <location>
        <begin position="650"/>
        <end position="667"/>
    </location>
</feature>
<dbReference type="GeneID" id="111349810"/>
<dbReference type="KEGG" id="sliu:111349810"/>
<feature type="signal peptide" evidence="2">
    <location>
        <begin position="1"/>
        <end position="21"/>
    </location>
</feature>
<feature type="compositionally biased region" description="Low complexity" evidence="1">
    <location>
        <begin position="728"/>
        <end position="754"/>
    </location>
</feature>
<feature type="domain" description="Apple" evidence="3">
    <location>
        <begin position="40"/>
        <end position="123"/>
    </location>
</feature>
<sequence>MLVSLLVKMLNILVLCPVLLAAAVQTLTIDSQLGTSIEDCFDRISIGEQLSPDAIYRNVTELTTRECEHICKQDKQCQSYDYGVGAKGNATCNLSKNDEKSLKEKNLLLKHPDYDVYIRRIQCEQAPPSPMQPQFDDPGEGAGPAHRPVFRPVDDPKQPFTDDYLISSNLEAYGVARPVYKPQYDERPDDYSNPKPDFDMGPSYGVHKPQDIPFRPEKPAHSTRPDPYDVLQLQDPYKPDNRPGYPANDPRPPYVPEKPEYHYIIRPNRKPRPQEDTSFTKPSNDYHRPGYGQADPGYPQGPRPYPDKDPYNRPRPGYQGPLGGYGQNSPYDDNSIHVEINDPPRPYTPPKPAGQGIYGYGTYSSQNSYSQSQSSQSQYYGSAAADTGFGNPYRPDPRPERPGYGEPSDAGYGGGSKPKPINDRPVYGAEKPEYGDKPAYNDKPAYGNDKPSYGSDRPGYGNDKPGYGNDRPSYNDKPSYSNDKPSYANDRPSYGNDNPSYGGNKPSYGNDSPSYDGNKPTYGNDSPSYGGNKPTYGNDSPSYGGNKPTYGNDSPSYGSNKPAYGNDRPSYGNDRPYNDDKPSYGSNRPPVSNDKPSYGSDRPAYGNDRPAYGNERPSYGNDQPFYGNNKPSYDPKPGYGNQVTYGSNHASFNSQSGYSSSQASYGSHYYNKPLDTGYRLQKPSHDYQKPYGTSSYGEGYGNNQSAYGQGSYGSGSYGQGFYGGYQGSYGTSYGSQSSQNSYYGSQGSFDYNTGSYGGTGTYGGQNDYNRPSYGNRPLNDKPVPVKPQKPKPSYENDEQDGGYNKPAFDENRPDYINPNDPGYDTDQDKPGYGNEKPNTTGYEKPNVKPVYEYDLEKPGNVPSYIARPGGEVVTSKPMAISEYEEAYGRNPGKEVYKACFRRVLAGKRALRSHVRKVVPCERLEDCRRECAMEKRFPCESFNYRLDRTFRGKGLCELMTKPIEAFDLRRDFVEDKDFDFFELDRNSLEPNCPDTLRGPGVLHSGFLSSKPNRIEGEGSQSGWRDRYDGFDQSDRFGGNRRGGYGNRRYDDRFYIPYQINQDDIRSGMESGKLTVLVLLDFSNAFNTVDFDLLLGVLSSYGMSPSERFQFLGVTHSKFLRSSENLKLSICKHSTCFYDKSFTIQAARLWNALPVEVRRAQTLDCSSRRRPGMSLGTGAIRRALISRNVVECEAACFSEREFKCVSYSYRYSNSHGTDNCFLSERPYRGLELAADSSSDVYAMPQDQGCVTINYKPWVESECFWHVRSGSAVSDSAVRAALTVAGLGACEAECIRAHAFFCRGFSFRFDSPTIGDDLENCVLTSSPPTSLENGRGLRPNSGHELYARGNYGRGCEPALYDDVQHRDEECYLQYDKAAKLSGGAIRGQARVKDEQACGRACNEAPFRCLSFSFNNNAPPKTDNCLLSEIRLFDLQRGVDYVHSADDWLFAFDLFNGQCWRKVHVVEYDDPAPEIPRPLAAPPVEDHYPVSGPSGPPSSPTGLSGPSAPSGPGYLPDHAHNEPPFIPASGPPSGPGFKPYSPGSSFKPGYSEPSGPGYKPNYPPSGLVKPYPEPSGPDFKPGYPGPSFKPGYSEPSGPGFKPDYPGPIGPSFKPVYPPAVNPALKPGYPEPSGPGYKPGYLPDPDLKPGFRPSAPPQRPVYRPILDTPDYLPGKPGYLPEKPGYLPDRRPGYPGPNRPVYDERPPRPTRPGFKPGYPDRADDESISVSWRHYTVSGFPCRAGTTCAQNSIAGHWACEPEGGEIGSWDYCCAPTHRCGYSEGFHKPWCYVGPNQDQWRPCSEKYYPYHQHKVPHPSQGHQHSPGRPLPPGHREDIPPRPVGPRPWQGQPGYDRPNPVGPPGPYLSEGDRKYWDDLYKNGPQAYYDKYGNPLPGYSRVPTESRPYIKFTHNQPQPGTGTWLPVSPSQGSDGPPPPGLGVPRYWPVAYLHKGPPPNTTYFRYNETQQQMTTTTEMYTTPREISTIPPRPDHTERHRDEKQRNISDYDTLESTTIKVPQSTTVKVIPSTTEVPVTQEAVTENITEVELVKPESVKLSEKIKGIDDKLNDFSSSIEVFDLDDVKGEKLSDLKTLEAEERQIEEIGRILASRRGGKLVLDKRSQKELEAKSIAIDKELLDFNFGNRFNVERRGVIQKVSKDEIERERERERAAAADKSLEVSETSFVRPPRVLSTTENIRKAIVNGKVFYDATIREQRDTFLNNSTRKSKNLRLLDETKISNLTSPASYGKKIIKARNVNPVRRVRRVYRKRYNPEEVRRRLLEREKSKQESSTENSRKI</sequence>
<dbReference type="RefSeq" id="XP_022816829.1">
    <property type="nucleotide sequence ID" value="XM_022961061.1"/>
</dbReference>
<evidence type="ECO:0000313" key="5">
    <source>
        <dbReference type="RefSeq" id="XP_022816829.1"/>
    </source>
</evidence>
<dbReference type="CDD" id="cd01099">
    <property type="entry name" value="PAN_AP_HGF"/>
    <property type="match status" value="1"/>
</dbReference>
<evidence type="ECO:0000313" key="4">
    <source>
        <dbReference type="Proteomes" id="UP000301870"/>
    </source>
</evidence>
<evidence type="ECO:0000256" key="2">
    <source>
        <dbReference type="SAM" id="SignalP"/>
    </source>
</evidence>
<accession>A0A9J7DV15</accession>
<evidence type="ECO:0000256" key="1">
    <source>
        <dbReference type="SAM" id="MobiDB-lite"/>
    </source>
</evidence>
<feature type="chain" id="PRO_5039929385" evidence="2">
    <location>
        <begin position="22"/>
        <end position="2290"/>
    </location>
</feature>
<feature type="region of interest" description="Disordered" evidence="1">
    <location>
        <begin position="728"/>
        <end position="846"/>
    </location>
</feature>
<organism evidence="4 5">
    <name type="scientific">Spodoptera litura</name>
    <name type="common">Asian cotton leafworm</name>
    <dbReference type="NCBI Taxonomy" id="69820"/>
    <lineage>
        <taxon>Eukaryota</taxon>
        <taxon>Metazoa</taxon>
        <taxon>Ecdysozoa</taxon>
        <taxon>Arthropoda</taxon>
        <taxon>Hexapoda</taxon>
        <taxon>Insecta</taxon>
        <taxon>Pterygota</taxon>
        <taxon>Neoptera</taxon>
        <taxon>Endopterygota</taxon>
        <taxon>Lepidoptera</taxon>
        <taxon>Glossata</taxon>
        <taxon>Ditrysia</taxon>
        <taxon>Noctuoidea</taxon>
        <taxon>Noctuidae</taxon>
        <taxon>Amphipyrinae</taxon>
        <taxon>Spodoptera</taxon>
    </lineage>
</organism>
<feature type="region of interest" description="Disordered" evidence="1">
    <location>
        <begin position="126"/>
        <end position="162"/>
    </location>
</feature>
<feature type="compositionally biased region" description="Low complexity" evidence="1">
    <location>
        <begin position="360"/>
        <end position="382"/>
    </location>
</feature>
<dbReference type="Pfam" id="PF00024">
    <property type="entry name" value="PAN_1"/>
    <property type="match status" value="1"/>
</dbReference>
<reference evidence="5" key="1">
    <citation type="submission" date="2025-08" db="UniProtKB">
        <authorList>
            <consortium name="RefSeq"/>
        </authorList>
    </citation>
    <scope>IDENTIFICATION</scope>
    <source>
        <strain evidence="5">Ishihara</strain>
        <tissue evidence="5">Whole body</tissue>
    </source>
</reference>
<feature type="compositionally biased region" description="Basic and acidic residues" evidence="1">
    <location>
        <begin position="430"/>
        <end position="440"/>
    </location>
</feature>
<evidence type="ECO:0000259" key="3">
    <source>
        <dbReference type="PROSITE" id="PS50948"/>
    </source>
</evidence>
<keyword evidence="2" id="KW-0732">Signal</keyword>
<feature type="region of interest" description="Disordered" evidence="1">
    <location>
        <begin position="1904"/>
        <end position="1927"/>
    </location>
</feature>
<feature type="compositionally biased region" description="Basic and acidic residues" evidence="1">
    <location>
        <begin position="1981"/>
        <end position="1997"/>
    </location>
</feature>
<feature type="region of interest" description="Disordered" evidence="1">
    <location>
        <begin position="179"/>
        <end position="713"/>
    </location>
</feature>
<dbReference type="Gene3D" id="3.50.4.10">
    <property type="entry name" value="Hepatocyte Growth Factor"/>
    <property type="match status" value="2"/>
</dbReference>
<feature type="compositionally biased region" description="Basic and acidic residues" evidence="1">
    <location>
        <begin position="183"/>
        <end position="198"/>
    </location>
</feature>
<feature type="region of interest" description="Disordered" evidence="1">
    <location>
        <begin position="1804"/>
        <end position="1861"/>
    </location>
</feature>
<feature type="compositionally biased region" description="Polar residues" evidence="1">
    <location>
        <begin position="495"/>
        <end position="559"/>
    </location>
</feature>